<protein>
    <recommendedName>
        <fullName evidence="3">MBL fold metallo-hydrolase</fullName>
    </recommendedName>
</protein>
<gene>
    <name evidence="1" type="ORF">GA0061101_1018</name>
</gene>
<reference evidence="1 2" key="1">
    <citation type="submission" date="2016-08" db="EMBL/GenBank/DDBJ databases">
        <authorList>
            <person name="Seilhamer J.J."/>
        </authorList>
    </citation>
    <scope>NUCLEOTIDE SEQUENCE [LARGE SCALE GENOMIC DNA]</scope>
    <source>
        <strain evidence="1 2">P1-7</strain>
    </source>
</reference>
<dbReference type="AlphaFoldDB" id="A0A1C3TUL4"/>
<accession>A0A1C3TUL4</accession>
<evidence type="ECO:0000313" key="1">
    <source>
        <dbReference type="EMBL" id="SCB06943.1"/>
    </source>
</evidence>
<name>A0A1C3TUL4_9HYPH</name>
<proteinExistence type="predicted"/>
<dbReference type="Proteomes" id="UP000199205">
    <property type="component" value="Unassembled WGS sequence"/>
</dbReference>
<organism evidence="1 2">
    <name type="scientific">Rhizobium lusitanum</name>
    <dbReference type="NCBI Taxonomy" id="293958"/>
    <lineage>
        <taxon>Bacteria</taxon>
        <taxon>Pseudomonadati</taxon>
        <taxon>Pseudomonadota</taxon>
        <taxon>Alphaproteobacteria</taxon>
        <taxon>Hyphomicrobiales</taxon>
        <taxon>Rhizobiaceae</taxon>
        <taxon>Rhizobium/Agrobacterium group</taxon>
        <taxon>Rhizobium</taxon>
    </lineage>
</organism>
<evidence type="ECO:0008006" key="3">
    <source>
        <dbReference type="Google" id="ProtNLM"/>
    </source>
</evidence>
<sequence>MPGFKISHIAGRFDVLRGATGNLVFFDRSATSSADRVQMPENIRAF</sequence>
<evidence type="ECO:0000313" key="2">
    <source>
        <dbReference type="Proteomes" id="UP000199205"/>
    </source>
</evidence>
<dbReference type="EMBL" id="FMAF01000001">
    <property type="protein sequence ID" value="SCB06943.1"/>
    <property type="molecule type" value="Genomic_DNA"/>
</dbReference>